<proteinExistence type="predicted"/>
<dbReference type="PANTHER" id="PTHR43155">
    <property type="entry name" value="CYCLIC DI-GMP PHOSPHODIESTERASE PA4108-RELATED"/>
    <property type="match status" value="1"/>
</dbReference>
<gene>
    <name evidence="2" type="ORF">JCM14722_10770</name>
</gene>
<name>A0ABN6RVL0_9BACT</name>
<reference evidence="2" key="1">
    <citation type="submission" date="2022-08" db="EMBL/GenBank/DDBJ databases">
        <title>Genome Sequence of the sulphate-reducing bacterium, Pseudodesulfovibrio portus JCM14722.</title>
        <authorList>
            <person name="Kondo R."/>
            <person name="Kataoka T."/>
        </authorList>
    </citation>
    <scope>NUCLEOTIDE SEQUENCE</scope>
    <source>
        <strain evidence="2">JCM 14722</strain>
    </source>
</reference>
<dbReference type="Pfam" id="PF13487">
    <property type="entry name" value="HD_5"/>
    <property type="match status" value="1"/>
</dbReference>
<dbReference type="Proteomes" id="UP001061361">
    <property type="component" value="Chromosome"/>
</dbReference>
<organism evidence="2 3">
    <name type="scientific">Pseudodesulfovibrio portus</name>
    <dbReference type="NCBI Taxonomy" id="231439"/>
    <lineage>
        <taxon>Bacteria</taxon>
        <taxon>Pseudomonadati</taxon>
        <taxon>Thermodesulfobacteriota</taxon>
        <taxon>Desulfovibrionia</taxon>
        <taxon>Desulfovibrionales</taxon>
        <taxon>Desulfovibrionaceae</taxon>
    </lineage>
</organism>
<evidence type="ECO:0000313" key="2">
    <source>
        <dbReference type="EMBL" id="BDQ33535.1"/>
    </source>
</evidence>
<dbReference type="PANTHER" id="PTHR43155:SF2">
    <property type="entry name" value="CYCLIC DI-GMP PHOSPHODIESTERASE PA4108"/>
    <property type="match status" value="1"/>
</dbReference>
<dbReference type="InterPro" id="IPR003607">
    <property type="entry name" value="HD/PDEase_dom"/>
</dbReference>
<protein>
    <submittedName>
        <fullName evidence="2">HD family phosphohydrolase</fullName>
    </submittedName>
</protein>
<dbReference type="SMART" id="SM00471">
    <property type="entry name" value="HDc"/>
    <property type="match status" value="1"/>
</dbReference>
<dbReference type="EMBL" id="AP026708">
    <property type="protein sequence ID" value="BDQ33535.1"/>
    <property type="molecule type" value="Genomic_DNA"/>
</dbReference>
<keyword evidence="3" id="KW-1185">Reference proteome</keyword>
<dbReference type="InterPro" id="IPR037522">
    <property type="entry name" value="HD_GYP_dom"/>
</dbReference>
<evidence type="ECO:0000259" key="1">
    <source>
        <dbReference type="PROSITE" id="PS51832"/>
    </source>
</evidence>
<dbReference type="Gene3D" id="1.10.3210.10">
    <property type="entry name" value="Hypothetical protein af1432"/>
    <property type="match status" value="1"/>
</dbReference>
<sequence>MSGESLSETYLQISPNILESFPKFRPPVDLYVFDMDTAQTKKYHKAEERLSKDRQAEVAGFAAESLLFLLREDYRIYASHLSKKLGLILTEDDFTPQEVAQIFFIAFRDRVEDFFGNPTEGPFKAMAKDVSILAEYVWADPGRVEYLTATIHKEYSLTTHSVNTMFVGLALFTLVTAGKFRQADLVDVALGLLLHDVGMIQVPRFVLDRAGYLVQRDRTSIENHVEAGESMMMRLRIQSQIILDCMRQHHERLDGSGYPNRRFKKDISLIGKVCAVADSFCAMVCERPFREPKDIPKAVVTLAKDTAKYEPVLTKLLAVLMIQGGKLRTEMTVVE</sequence>
<dbReference type="CDD" id="cd00077">
    <property type="entry name" value="HDc"/>
    <property type="match status" value="1"/>
</dbReference>
<feature type="domain" description="HD-GYP" evidence="1">
    <location>
        <begin position="136"/>
        <end position="333"/>
    </location>
</feature>
<dbReference type="SUPFAM" id="SSF109604">
    <property type="entry name" value="HD-domain/PDEase-like"/>
    <property type="match status" value="1"/>
</dbReference>
<evidence type="ECO:0000313" key="3">
    <source>
        <dbReference type="Proteomes" id="UP001061361"/>
    </source>
</evidence>
<dbReference type="PROSITE" id="PS51832">
    <property type="entry name" value="HD_GYP"/>
    <property type="match status" value="1"/>
</dbReference>
<accession>A0ABN6RVL0</accession>